<dbReference type="EMBL" id="ML769608">
    <property type="protein sequence ID" value="KAE9391966.1"/>
    <property type="molecule type" value="Genomic_DNA"/>
</dbReference>
<evidence type="ECO:0000313" key="2">
    <source>
        <dbReference type="EMBL" id="KAE9391966.1"/>
    </source>
</evidence>
<feature type="region of interest" description="Disordered" evidence="1">
    <location>
        <begin position="53"/>
        <end position="110"/>
    </location>
</feature>
<evidence type="ECO:0000256" key="1">
    <source>
        <dbReference type="SAM" id="MobiDB-lite"/>
    </source>
</evidence>
<reference evidence="2" key="1">
    <citation type="journal article" date="2019" name="Environ. Microbiol.">
        <title>Fungal ecological strategies reflected in gene transcription - a case study of two litter decomposers.</title>
        <authorList>
            <person name="Barbi F."/>
            <person name="Kohler A."/>
            <person name="Barry K."/>
            <person name="Baskaran P."/>
            <person name="Daum C."/>
            <person name="Fauchery L."/>
            <person name="Ihrmark K."/>
            <person name="Kuo A."/>
            <person name="LaButti K."/>
            <person name="Lipzen A."/>
            <person name="Morin E."/>
            <person name="Grigoriev I.V."/>
            <person name="Henrissat B."/>
            <person name="Lindahl B."/>
            <person name="Martin F."/>
        </authorList>
    </citation>
    <scope>NUCLEOTIDE SEQUENCE</scope>
    <source>
        <strain evidence="2">JB14</strain>
    </source>
</reference>
<sequence length="226" mass="25107">MADQTLPTWAPPRRARRPKVIPLIFSDIQSSTRQVLLAIHQDLAETVRFHPYRGRSIPLPNSTRAEPQDLGESPPSPLTPSPEDKDKDENEVADHNHTHPATLPGPSTIMYTSAPPGFTLTHSGWNKTLIQSLRATAKSAVSNHLTLGKPLSAQDEQALQAAHHMVRPELTTSSASEPLSQIVEQFPDFKNHLDFWGANAALREQLRNMKDSGNARKKRTERSDNI</sequence>
<feature type="compositionally biased region" description="Basic and acidic residues" evidence="1">
    <location>
        <begin position="82"/>
        <end position="97"/>
    </location>
</feature>
<protein>
    <submittedName>
        <fullName evidence="2">Uncharacterized protein</fullName>
    </submittedName>
</protein>
<dbReference type="AlphaFoldDB" id="A0A6A4H2H5"/>
<dbReference type="OrthoDB" id="2957687at2759"/>
<proteinExistence type="predicted"/>
<dbReference type="Proteomes" id="UP000799118">
    <property type="component" value="Unassembled WGS sequence"/>
</dbReference>
<organism evidence="2 3">
    <name type="scientific">Gymnopus androsaceus JB14</name>
    <dbReference type="NCBI Taxonomy" id="1447944"/>
    <lineage>
        <taxon>Eukaryota</taxon>
        <taxon>Fungi</taxon>
        <taxon>Dikarya</taxon>
        <taxon>Basidiomycota</taxon>
        <taxon>Agaricomycotina</taxon>
        <taxon>Agaricomycetes</taxon>
        <taxon>Agaricomycetidae</taxon>
        <taxon>Agaricales</taxon>
        <taxon>Marasmiineae</taxon>
        <taxon>Omphalotaceae</taxon>
        <taxon>Gymnopus</taxon>
    </lineage>
</organism>
<name>A0A6A4H2H5_9AGAR</name>
<gene>
    <name evidence="2" type="ORF">BT96DRAFT_1000825</name>
</gene>
<keyword evidence="3" id="KW-1185">Reference proteome</keyword>
<evidence type="ECO:0000313" key="3">
    <source>
        <dbReference type="Proteomes" id="UP000799118"/>
    </source>
</evidence>
<accession>A0A6A4H2H5</accession>